<dbReference type="GO" id="GO:0016747">
    <property type="term" value="F:acyltransferase activity, transferring groups other than amino-acyl groups"/>
    <property type="evidence" value="ECO:0007669"/>
    <property type="project" value="InterPro"/>
</dbReference>
<feature type="transmembrane region" description="Helical" evidence="1">
    <location>
        <begin position="21"/>
        <end position="37"/>
    </location>
</feature>
<proteinExistence type="predicted"/>
<keyword evidence="1" id="KW-0812">Transmembrane</keyword>
<feature type="transmembrane region" description="Helical" evidence="1">
    <location>
        <begin position="85"/>
        <end position="104"/>
    </location>
</feature>
<dbReference type="Pfam" id="PF01757">
    <property type="entry name" value="Acyl_transf_3"/>
    <property type="match status" value="1"/>
</dbReference>
<reference evidence="4" key="1">
    <citation type="submission" date="2015-03" db="EMBL/GenBank/DDBJ databases">
        <authorList>
            <consortium name="Pathogen Informatics"/>
        </authorList>
    </citation>
    <scope>NUCLEOTIDE SEQUENCE [LARGE SCALE GENOMIC DNA]</scope>
    <source>
        <strain evidence="4">IP27925</strain>
    </source>
</reference>
<feature type="transmembrane region" description="Helical" evidence="1">
    <location>
        <begin position="43"/>
        <end position="64"/>
    </location>
</feature>
<dbReference type="PANTHER" id="PTHR23028">
    <property type="entry name" value="ACETYLTRANSFERASE"/>
    <property type="match status" value="1"/>
</dbReference>
<feature type="transmembrane region" description="Helical" evidence="1">
    <location>
        <begin position="158"/>
        <end position="178"/>
    </location>
</feature>
<feature type="transmembrane region" description="Helical" evidence="1">
    <location>
        <begin position="245"/>
        <end position="263"/>
    </location>
</feature>
<keyword evidence="1" id="KW-0472">Membrane</keyword>
<dbReference type="Proteomes" id="UP000040088">
    <property type="component" value="Unassembled WGS sequence"/>
</dbReference>
<feature type="transmembrane region" description="Helical" evidence="1">
    <location>
        <begin position="134"/>
        <end position="153"/>
    </location>
</feature>
<keyword evidence="1" id="KW-1133">Transmembrane helix</keyword>
<evidence type="ECO:0000256" key="1">
    <source>
        <dbReference type="SAM" id="Phobius"/>
    </source>
</evidence>
<sequence length="363" mass="41880">MLRKIAPVNKVTKNKLELIQVLRAFAALLVVMNHYPGRLQAFASGYIGVDLFFVISGVIMVITTNSTDTSGRYAVDFMIKRFSRICPYYAIMTFIALLLTYNIHEHQALDTLTLFFKSILLVPLWGEQPILEPGWTLTFEMYFYFVFFISLFFNKYRWVFVFSFFLLALTVFDKIDAYNHAKDIALVGDYLKMFSTGIVWCFIMGVVVGLLYNKKLILNKKSTITITAISLALLLYNYFSSTPQHGPLFGLLFSMLVYGVICIESNFQFKIPRFLVFIGDISFSLYLTQFITIFLMERYLLSLFSGEIQRYIMVIPFISVNIIVAYFAYKKLELPIDKTCKNALRKIIFGNNVTSSRESNVKV</sequence>
<accession>A0A0T9UT34</accession>
<evidence type="ECO:0000313" key="4">
    <source>
        <dbReference type="Proteomes" id="UP000040088"/>
    </source>
</evidence>
<dbReference type="InterPro" id="IPR002656">
    <property type="entry name" value="Acyl_transf_3_dom"/>
</dbReference>
<organism evidence="3 4">
    <name type="scientific">Yersinia aleksiciae</name>
    <dbReference type="NCBI Taxonomy" id="263819"/>
    <lineage>
        <taxon>Bacteria</taxon>
        <taxon>Pseudomonadati</taxon>
        <taxon>Pseudomonadota</taxon>
        <taxon>Gammaproteobacteria</taxon>
        <taxon>Enterobacterales</taxon>
        <taxon>Yersiniaceae</taxon>
        <taxon>Yersinia</taxon>
    </lineage>
</organism>
<feature type="transmembrane region" description="Helical" evidence="1">
    <location>
        <begin position="223"/>
        <end position="239"/>
    </location>
</feature>
<evidence type="ECO:0000313" key="3">
    <source>
        <dbReference type="EMBL" id="CNL67928.1"/>
    </source>
</evidence>
<feature type="transmembrane region" description="Helical" evidence="1">
    <location>
        <begin position="275"/>
        <end position="296"/>
    </location>
</feature>
<dbReference type="InterPro" id="IPR050879">
    <property type="entry name" value="Acyltransferase_3"/>
</dbReference>
<feature type="transmembrane region" description="Helical" evidence="1">
    <location>
        <begin position="308"/>
        <end position="329"/>
    </location>
</feature>
<keyword evidence="3" id="KW-0808">Transferase</keyword>
<name>A0A0T9UT34_YERAE</name>
<protein>
    <submittedName>
        <fullName evidence="3">Acyltransferase family</fullName>
    </submittedName>
</protein>
<gene>
    <name evidence="3" type="ORF">ERS008460_03494</name>
</gene>
<dbReference type="GO" id="GO:0000271">
    <property type="term" value="P:polysaccharide biosynthetic process"/>
    <property type="evidence" value="ECO:0007669"/>
    <property type="project" value="TreeGrafter"/>
</dbReference>
<dbReference type="RefSeq" id="WP_050126605.1">
    <property type="nucleotide sequence ID" value="NZ_CQEM01000019.1"/>
</dbReference>
<dbReference type="GO" id="GO:0016020">
    <property type="term" value="C:membrane"/>
    <property type="evidence" value="ECO:0007669"/>
    <property type="project" value="TreeGrafter"/>
</dbReference>
<dbReference type="AlphaFoldDB" id="A0A0T9UT34"/>
<feature type="transmembrane region" description="Helical" evidence="1">
    <location>
        <begin position="190"/>
        <end position="211"/>
    </location>
</feature>
<feature type="domain" description="Acyltransferase 3" evidence="2">
    <location>
        <begin position="19"/>
        <end position="328"/>
    </location>
</feature>
<keyword evidence="3" id="KW-0012">Acyltransferase</keyword>
<dbReference type="PANTHER" id="PTHR23028:SF53">
    <property type="entry name" value="ACYL_TRANSF_3 DOMAIN-CONTAINING PROTEIN"/>
    <property type="match status" value="1"/>
</dbReference>
<evidence type="ECO:0000259" key="2">
    <source>
        <dbReference type="Pfam" id="PF01757"/>
    </source>
</evidence>
<dbReference type="EMBL" id="CQEM01000019">
    <property type="protein sequence ID" value="CNL67928.1"/>
    <property type="molecule type" value="Genomic_DNA"/>
</dbReference>